<evidence type="ECO:0000256" key="2">
    <source>
        <dbReference type="ARBA" id="ARBA00022692"/>
    </source>
</evidence>
<evidence type="ECO:0000313" key="7">
    <source>
        <dbReference type="EMBL" id="KAK6149389.1"/>
    </source>
</evidence>
<reference evidence="7 8" key="1">
    <citation type="journal article" date="2021" name="Comput. Struct. Biotechnol. J.">
        <title>De novo genome assembly of the potent medicinal plant Rehmannia glutinosa using nanopore technology.</title>
        <authorList>
            <person name="Ma L."/>
            <person name="Dong C."/>
            <person name="Song C."/>
            <person name="Wang X."/>
            <person name="Zheng X."/>
            <person name="Niu Y."/>
            <person name="Chen S."/>
            <person name="Feng W."/>
        </authorList>
    </citation>
    <scope>NUCLEOTIDE SEQUENCE [LARGE SCALE GENOMIC DNA]</scope>
    <source>
        <strain evidence="7">DH-2019</strain>
    </source>
</reference>
<proteinExistence type="predicted"/>
<keyword evidence="5 6" id="KW-0472">Membrane</keyword>
<dbReference type="Gene3D" id="3.40.1110.10">
    <property type="entry name" value="Calcium-transporting ATPase, cytoplasmic domain N"/>
    <property type="match status" value="1"/>
</dbReference>
<evidence type="ECO:0000256" key="3">
    <source>
        <dbReference type="ARBA" id="ARBA00022842"/>
    </source>
</evidence>
<organism evidence="7 8">
    <name type="scientific">Rehmannia glutinosa</name>
    <name type="common">Chinese foxglove</name>
    <dbReference type="NCBI Taxonomy" id="99300"/>
    <lineage>
        <taxon>Eukaryota</taxon>
        <taxon>Viridiplantae</taxon>
        <taxon>Streptophyta</taxon>
        <taxon>Embryophyta</taxon>
        <taxon>Tracheophyta</taxon>
        <taxon>Spermatophyta</taxon>
        <taxon>Magnoliopsida</taxon>
        <taxon>eudicotyledons</taxon>
        <taxon>Gunneridae</taxon>
        <taxon>Pentapetalae</taxon>
        <taxon>asterids</taxon>
        <taxon>lamiids</taxon>
        <taxon>Lamiales</taxon>
        <taxon>Orobanchaceae</taxon>
        <taxon>Rehmannieae</taxon>
        <taxon>Rehmannia</taxon>
    </lineage>
</organism>
<feature type="transmembrane region" description="Helical" evidence="6">
    <location>
        <begin position="223"/>
        <end position="248"/>
    </location>
</feature>
<evidence type="ECO:0000256" key="6">
    <source>
        <dbReference type="SAM" id="Phobius"/>
    </source>
</evidence>
<evidence type="ECO:0000313" key="8">
    <source>
        <dbReference type="Proteomes" id="UP001318860"/>
    </source>
</evidence>
<dbReference type="Gene3D" id="3.40.50.1000">
    <property type="entry name" value="HAD superfamily/HAD-like"/>
    <property type="match status" value="2"/>
</dbReference>
<dbReference type="PRINTS" id="PR00119">
    <property type="entry name" value="CATATPASE"/>
</dbReference>
<dbReference type="InterPro" id="IPR036412">
    <property type="entry name" value="HAD-like_sf"/>
</dbReference>
<dbReference type="PANTHER" id="PTHR24093">
    <property type="entry name" value="CATION TRANSPORTING ATPASE"/>
    <property type="match status" value="1"/>
</dbReference>
<dbReference type="EMBL" id="JABTTQ020000009">
    <property type="protein sequence ID" value="KAK6149389.1"/>
    <property type="molecule type" value="Genomic_DNA"/>
</dbReference>
<keyword evidence="8" id="KW-1185">Reference proteome</keyword>
<keyword evidence="2 6" id="KW-0812">Transmembrane</keyword>
<dbReference type="InterPro" id="IPR023214">
    <property type="entry name" value="HAD_sf"/>
</dbReference>
<keyword evidence="4 6" id="KW-1133">Transmembrane helix</keyword>
<feature type="transmembrane region" description="Helical" evidence="6">
    <location>
        <begin position="77"/>
        <end position="102"/>
    </location>
</feature>
<comment type="caution">
    <text evidence="7">The sequence shown here is derived from an EMBL/GenBank/DDBJ whole genome shotgun (WGS) entry which is preliminary data.</text>
</comment>
<protein>
    <submittedName>
        <fullName evidence="7">Uncharacterized protein</fullName>
    </submittedName>
</protein>
<gene>
    <name evidence="7" type="ORF">DH2020_016914</name>
</gene>
<evidence type="ECO:0000256" key="4">
    <source>
        <dbReference type="ARBA" id="ARBA00022989"/>
    </source>
</evidence>
<keyword evidence="3" id="KW-0460">Magnesium</keyword>
<sequence>MQSNNNIAGTEFLISKERVAEILVEINHTGNPHVQQCGGVENIISALKTNLEAFGSNSSFEEYWSLSQKMTKHLKQLFLDAFKDTTIILLLCCAMLSLVIGIKKNGVEKGLIDGAMLFLAISLIITFGAIFKIFKTKWMINKSLKKHMKKVVRVVRNGNVHENSNPSKSLMISCGCTRGDHVLPMGYSLIMEILLNLTMNTMEDLMNESIKLMKKERSKANGLVTLLYILLLATRDGLPLAVSVSLLYASNRMKSWCEVTIQKLPASATIGLVTTICTGKTSDLVLQYTKMAELWVSFKLIDDVQRQVDNKILDFLRQGILLHGQEDVSLFYWAKAVLGLQINMDISMVVRYEAPDDDMDRNLSCSVITEEDHKELHVHWKGAPELILFMCSHYYSVDGSIETLDDDKRRAFLRIVDSLVASSSCGCFAFACKRELLIDHQQDHQKEQLLIHQINLKNLEHGLILLGLVGLKNPYTPEVRETIQEFGKSQVEIKLMVEDDINTARIIALKCGLLTPEDVMASSSPVDKLLLVQCLRRKGEIVAATASSIRDSPLLREADVGIFMANDKCAEAFSKEDGDILVPVDKKLSQIPGIITWYEHGGVLKLLSSVMDKPGHGNSWSTGHGDYYYTHGRDGVF</sequence>
<evidence type="ECO:0000256" key="5">
    <source>
        <dbReference type="ARBA" id="ARBA00023136"/>
    </source>
</evidence>
<accession>A0ABR0WT45</accession>
<dbReference type="Pfam" id="PF13246">
    <property type="entry name" value="Cation_ATPase"/>
    <property type="match status" value="1"/>
</dbReference>
<evidence type="ECO:0000256" key="1">
    <source>
        <dbReference type="ARBA" id="ARBA00004370"/>
    </source>
</evidence>
<dbReference type="PANTHER" id="PTHR24093:SF432">
    <property type="entry name" value="CALCIUM-TRANSPORTING ATPASE 12, PLASMA MEMBRANE-TYPE-LIKE"/>
    <property type="match status" value="1"/>
</dbReference>
<dbReference type="Proteomes" id="UP001318860">
    <property type="component" value="Unassembled WGS sequence"/>
</dbReference>
<name>A0ABR0WT45_REHGL</name>
<dbReference type="SUPFAM" id="SSF81665">
    <property type="entry name" value="Calcium ATPase, transmembrane domain M"/>
    <property type="match status" value="1"/>
</dbReference>
<dbReference type="InterPro" id="IPR023299">
    <property type="entry name" value="ATPase_P-typ_cyto_dom_N"/>
</dbReference>
<dbReference type="SUPFAM" id="SSF81660">
    <property type="entry name" value="Metal cation-transporting ATPase, ATP-binding domain N"/>
    <property type="match status" value="1"/>
</dbReference>
<dbReference type="SUPFAM" id="SSF56784">
    <property type="entry name" value="HAD-like"/>
    <property type="match status" value="1"/>
</dbReference>
<comment type="subcellular location">
    <subcellularLocation>
        <location evidence="1">Membrane</location>
    </subcellularLocation>
</comment>
<dbReference type="Gene3D" id="1.20.1110.10">
    <property type="entry name" value="Calcium-transporting ATPase, transmembrane domain"/>
    <property type="match status" value="1"/>
</dbReference>
<feature type="transmembrane region" description="Helical" evidence="6">
    <location>
        <begin position="114"/>
        <end position="134"/>
    </location>
</feature>
<dbReference type="InterPro" id="IPR023298">
    <property type="entry name" value="ATPase_P-typ_TM_dom_sf"/>
</dbReference>